<protein>
    <recommendedName>
        <fullName evidence="3">Dynein light chain</fullName>
    </recommendedName>
</protein>
<evidence type="ECO:0000313" key="1">
    <source>
        <dbReference type="EMBL" id="GMR42062.1"/>
    </source>
</evidence>
<dbReference type="AlphaFoldDB" id="A0AAN5CFP3"/>
<dbReference type="EMBL" id="BTRK01000003">
    <property type="protein sequence ID" value="GMR42062.1"/>
    <property type="molecule type" value="Genomic_DNA"/>
</dbReference>
<comment type="caution">
    <text evidence="1">The sequence shown here is derived from an EMBL/GenBank/DDBJ whole genome shotgun (WGS) entry which is preliminary data.</text>
</comment>
<dbReference type="Proteomes" id="UP001328107">
    <property type="component" value="Unassembled WGS sequence"/>
</dbReference>
<evidence type="ECO:0008006" key="3">
    <source>
        <dbReference type="Google" id="ProtNLM"/>
    </source>
</evidence>
<proteinExistence type="predicted"/>
<gene>
    <name evidence="1" type="ORF">PMAYCL1PPCAC_12257</name>
</gene>
<feature type="non-terminal residue" evidence="1">
    <location>
        <position position="113"/>
    </location>
</feature>
<sequence>HDGKKERETGYNRGEAWTHYGLSTLEEKNGDLSEIEVDEVLRLMGHVTAEVAADDAMPGWVVLLVEFLLDVGSDVLLDVVLLKCLGGTINRVLLHVFAHVGVLDHGFAVSHLE</sequence>
<dbReference type="PANTHER" id="PTHR48424">
    <property type="entry name" value="DYNEIN LIGHT CHAIN-RELATED"/>
    <property type="match status" value="1"/>
</dbReference>
<feature type="non-terminal residue" evidence="1">
    <location>
        <position position="1"/>
    </location>
</feature>
<accession>A0AAN5CFP3</accession>
<organism evidence="1 2">
    <name type="scientific">Pristionchus mayeri</name>
    <dbReference type="NCBI Taxonomy" id="1317129"/>
    <lineage>
        <taxon>Eukaryota</taxon>
        <taxon>Metazoa</taxon>
        <taxon>Ecdysozoa</taxon>
        <taxon>Nematoda</taxon>
        <taxon>Chromadorea</taxon>
        <taxon>Rhabditida</taxon>
        <taxon>Rhabditina</taxon>
        <taxon>Diplogasteromorpha</taxon>
        <taxon>Diplogasteroidea</taxon>
        <taxon>Neodiplogasteridae</taxon>
        <taxon>Pristionchus</taxon>
    </lineage>
</organism>
<name>A0AAN5CFP3_9BILA</name>
<evidence type="ECO:0000313" key="2">
    <source>
        <dbReference type="Proteomes" id="UP001328107"/>
    </source>
</evidence>
<keyword evidence="2" id="KW-1185">Reference proteome</keyword>
<reference evidence="2" key="1">
    <citation type="submission" date="2022-10" db="EMBL/GenBank/DDBJ databases">
        <title>Genome assembly of Pristionchus species.</title>
        <authorList>
            <person name="Yoshida K."/>
            <person name="Sommer R.J."/>
        </authorList>
    </citation>
    <scope>NUCLEOTIDE SEQUENCE [LARGE SCALE GENOMIC DNA]</scope>
    <source>
        <strain evidence="2">RS5460</strain>
    </source>
</reference>
<dbReference type="PANTHER" id="PTHR48424:SF3">
    <property type="entry name" value="DYNEIN LIGHT CHAIN-RELATED"/>
    <property type="match status" value="1"/>
</dbReference>